<gene>
    <name evidence="1" type="ORF">Anapl_08519</name>
</gene>
<dbReference type="EMBL" id="KB742483">
    <property type="protein sequence ID" value="EOB07935.1"/>
    <property type="molecule type" value="Genomic_DNA"/>
</dbReference>
<organism evidence="1 2">
    <name type="scientific">Anas platyrhynchos</name>
    <name type="common">Mallard</name>
    <name type="synonym">Anas boschas</name>
    <dbReference type="NCBI Taxonomy" id="8839"/>
    <lineage>
        <taxon>Eukaryota</taxon>
        <taxon>Metazoa</taxon>
        <taxon>Chordata</taxon>
        <taxon>Craniata</taxon>
        <taxon>Vertebrata</taxon>
        <taxon>Euteleostomi</taxon>
        <taxon>Archelosauria</taxon>
        <taxon>Archosauria</taxon>
        <taxon>Dinosauria</taxon>
        <taxon>Saurischia</taxon>
        <taxon>Theropoda</taxon>
        <taxon>Coelurosauria</taxon>
        <taxon>Aves</taxon>
        <taxon>Neognathae</taxon>
        <taxon>Galloanserae</taxon>
        <taxon>Anseriformes</taxon>
        <taxon>Anatidae</taxon>
        <taxon>Anatinae</taxon>
        <taxon>Anas</taxon>
    </lineage>
</organism>
<proteinExistence type="predicted"/>
<sequence length="414" mass="45617">MNTSVALYSCEIKHDSLEQGLLNDGAINDFSHGFSFGMKSQAKFVMMTVNDIVIRHVLVRNRSVFLLQGQTGETEWGATGLSTGAWTSAFQLYDRCHSQENGALHILQLMRNASKKKPTLSVAPPPAQTWKGSVHTGQEEGAACKVTSVGTESLLAEGGIYLWKKRLVEFGKSFGSESEETSKRIKDCKSISLGNVWLRCSATDIDAFPCRSLDWICSKSVAAKEQKALTLCTSRQSAKSLYNNKLGEDLTQSKAYIIIATTETAAQIKRCQSNSKSMEKPEWKYIRTEKSHTEGTFPMTPGCTLRCSNKQTKSGDVSHEHLHSKPLSVADNETKQGKIKSPAVNLQYPNAELQLGAMQVIYIYGVWAAQQISGVNSGFHRRVEFTGHSMDTIFIGHENSRFVLTSTATANSQP</sequence>
<evidence type="ECO:0000313" key="2">
    <source>
        <dbReference type="Proteomes" id="UP000296049"/>
    </source>
</evidence>
<dbReference type="Proteomes" id="UP000296049">
    <property type="component" value="Unassembled WGS sequence"/>
</dbReference>
<reference evidence="2" key="1">
    <citation type="journal article" date="2013" name="Nat. Genet.">
        <title>The duck genome and transcriptome provide insight into an avian influenza virus reservoir species.</title>
        <authorList>
            <person name="Huang Y."/>
            <person name="Li Y."/>
            <person name="Burt D.W."/>
            <person name="Chen H."/>
            <person name="Zhang Y."/>
            <person name="Qian W."/>
            <person name="Kim H."/>
            <person name="Gan S."/>
            <person name="Zhao Y."/>
            <person name="Li J."/>
            <person name="Yi K."/>
            <person name="Feng H."/>
            <person name="Zhu P."/>
            <person name="Li B."/>
            <person name="Liu Q."/>
            <person name="Fairley S."/>
            <person name="Magor K.E."/>
            <person name="Du Z."/>
            <person name="Hu X."/>
            <person name="Goodman L."/>
            <person name="Tafer H."/>
            <person name="Vignal A."/>
            <person name="Lee T."/>
            <person name="Kim K.W."/>
            <person name="Sheng Z."/>
            <person name="An Y."/>
            <person name="Searle S."/>
            <person name="Herrero J."/>
            <person name="Groenen M.A."/>
            <person name="Crooijmans R.P."/>
            <person name="Faraut T."/>
            <person name="Cai Q."/>
            <person name="Webster R.G."/>
            <person name="Aldridge J.R."/>
            <person name="Warren W.C."/>
            <person name="Bartschat S."/>
            <person name="Kehr S."/>
            <person name="Marz M."/>
            <person name="Stadler P.F."/>
            <person name="Smith J."/>
            <person name="Kraus R.H."/>
            <person name="Zhao Y."/>
            <person name="Ren L."/>
            <person name="Fei J."/>
            <person name="Morisson M."/>
            <person name="Kaiser P."/>
            <person name="Griffin D.K."/>
            <person name="Rao M."/>
            <person name="Pitel F."/>
            <person name="Wang J."/>
            <person name="Li N."/>
        </authorList>
    </citation>
    <scope>NUCLEOTIDE SEQUENCE [LARGE SCALE GENOMIC DNA]</scope>
</reference>
<accession>R0M1I7</accession>
<evidence type="ECO:0000313" key="1">
    <source>
        <dbReference type="EMBL" id="EOB07935.1"/>
    </source>
</evidence>
<dbReference type="AlphaFoldDB" id="R0M1I7"/>
<name>R0M1I7_ANAPL</name>
<keyword evidence="2" id="KW-1185">Reference proteome</keyword>
<protein>
    <submittedName>
        <fullName evidence="1">Uncharacterized protein</fullName>
    </submittedName>
</protein>